<dbReference type="EMBL" id="FOWE01000010">
    <property type="protein sequence ID" value="SFO50233.1"/>
    <property type="molecule type" value="Genomic_DNA"/>
</dbReference>
<evidence type="ECO:0000313" key="2">
    <source>
        <dbReference type="EMBL" id="SFO50233.1"/>
    </source>
</evidence>
<dbReference type="InterPro" id="IPR025161">
    <property type="entry name" value="IS402-like_dom"/>
</dbReference>
<dbReference type="AlphaFoldDB" id="A0A1I5HPP5"/>
<keyword evidence="3" id="KW-1185">Reference proteome</keyword>
<gene>
    <name evidence="2" type="ORF">SAMN05660359_03907</name>
</gene>
<evidence type="ECO:0000313" key="3">
    <source>
        <dbReference type="Proteomes" id="UP000183642"/>
    </source>
</evidence>
<name>A0A1I5HPP5_9ACTN</name>
<dbReference type="Proteomes" id="UP000183642">
    <property type="component" value="Unassembled WGS sequence"/>
</dbReference>
<protein>
    <submittedName>
        <fullName evidence="2">Putative transposase of IS4/5 family</fullName>
    </submittedName>
</protein>
<organism evidence="2 3">
    <name type="scientific">Geodermatophilus obscurus</name>
    <dbReference type="NCBI Taxonomy" id="1861"/>
    <lineage>
        <taxon>Bacteria</taxon>
        <taxon>Bacillati</taxon>
        <taxon>Actinomycetota</taxon>
        <taxon>Actinomycetes</taxon>
        <taxon>Geodermatophilales</taxon>
        <taxon>Geodermatophilaceae</taxon>
        <taxon>Geodermatophilus</taxon>
    </lineage>
</organism>
<evidence type="ECO:0000259" key="1">
    <source>
        <dbReference type="Pfam" id="PF13340"/>
    </source>
</evidence>
<sequence length="120" mass="13260">MSSPPPRLISDELWALVEPLIPPRPPAVHGRTGRPRTSDRDVLEGIASVLSTGIGWAKLPTELGYGSGWTCWRRLHEWAEAGLFDQLHRAVLNRLGEQGRLDWSRASLDSVSVRAKRGAS</sequence>
<feature type="domain" description="Insertion element IS402-like" evidence="1">
    <location>
        <begin position="9"/>
        <end position="88"/>
    </location>
</feature>
<dbReference type="PANTHER" id="PTHR46637:SF1">
    <property type="entry name" value="BLL5188 PROTEIN"/>
    <property type="match status" value="1"/>
</dbReference>
<proteinExistence type="predicted"/>
<dbReference type="Pfam" id="PF13340">
    <property type="entry name" value="DUF4096"/>
    <property type="match status" value="1"/>
</dbReference>
<accession>A0A1I5HPP5</accession>
<dbReference type="PANTHER" id="PTHR46637">
    <property type="entry name" value="TIS1421-TRANSPOSASE PROTEIN A"/>
    <property type="match status" value="1"/>
</dbReference>
<dbReference type="InterPro" id="IPR052909">
    <property type="entry name" value="Transposase_6_like"/>
</dbReference>
<reference evidence="3" key="1">
    <citation type="submission" date="2016-10" db="EMBL/GenBank/DDBJ databases">
        <authorList>
            <person name="Varghese N."/>
            <person name="Submissions S."/>
        </authorList>
    </citation>
    <scope>NUCLEOTIDE SEQUENCE [LARGE SCALE GENOMIC DNA]</scope>
    <source>
        <strain evidence="3">DSM 43161</strain>
    </source>
</reference>